<dbReference type="EC" id="3.4.19.12" evidence="2"/>
<comment type="caution">
    <text evidence="9">The sequence shown here is derived from an EMBL/GenBank/DDBJ whole genome shotgun (WGS) entry which is preliminary data.</text>
</comment>
<sequence>MGIIRAHSVLSAATTYWAETAYTVEQFVAHAGSVGSGGTQCSEGTKLLANDTVDVLLGNVFDLDVEESDDEPSRVDSNDTDDATFPTTLEVETEWACFNLHRVEFHWLQMHKHDPQRSPMDVSFMKELWEGMKFPEKKLYSAEQVERLARSAMALAYFRQSMEPHLPRNDVKAITYDPLPVVSSIAKDISNLSASRIQDVPHRAPSTSQSVEAIHASLAAFKAFCNYATSSSDEGHHDLARALEQLENSTCAWFPQYGCVILAIAAGYNALSHLVLLYPDMWQANVSHRSTGATFTAKPSGTTELDVGTIPTEAVEGFRDRLQALLHKVATRHGNARSAVNGQGHQKTPHFIHALARQVLSSIVVEVAPYGGSTDVGMHTGTQPRATAHPLVEAALYHFVAHPPSYDRLRGHFLLWVAKQYNVEMTIDSINTAMSLVDVIALAAMDMDEHGANVEAITEQLQMLRATLDSQYLHFTRSKAEWFKIVEPNDVRYPALVSDALRSSQVLTTPLTMQERQARALANSGALPNFPHYGNVSPGSFQQVLTWISSDARLKAGKEQDACLLVLNEIHEMMWSCAKHLSATQSPMHLSVDDVSALDQLVTAYSELVDAWLTSNDGRHQMMAKLRSYEVVVTWMGYCLVHQHCAQEYPLVLAYQTPLSWMNLGSLVLEDKRAIDAMRLVAGYIRRINNAARLPLFSLASIGGTVEFSQKFAETCDTMQQRWSSEEEATSRRMETYMGQVRVKQVRAAKLRAELPGLQRALSVASTEHTHAQQAEETARINYPDVYVSSHKRCKGYYRTSDQVSTAVHATASALSRMNAAQRNWDAKNAEIEETIVPPSFVVGPLPELADKAFSVLFFFLIPPSLDTLSRLAAEAQFSLVPRPPGLNDHDVGVASPKTSWLQHYNTYSFGCPAAYPYHWTIYPVDLYIPTQWGPSTVDGITHARASFWFPTVFEHGLVWSANLNPYLVTEAQMQAFFTDQLDDRQFQWIMEFPAYASQGESSRGNLSYANLHNIPPGLSKAEFLAMGSLRAYPNQQIRKLVQALHASTLPLSHPLVLSVLCQTMYHVGALSDADLPALLWKRDLDDNMGWLEKWHAGLWNQLGLLRDSIRDYKAFIAGATMASYLSQFYPQARQLAREFVAVARNWATIIRNEMDDADTTATQRLDLRAKECLMYGYGILALSVVGAFDTNDVSNLVECIVMFRYGLLFGEGNKMQTELSWLQVQVAHVMACRIHDVLATLQSTGEGGDDIISRAMGGVFPHLQVQPSRVDEIVSLATTVVGNGKVSKAMSCLLPTPAIQWTIISQTSCFDSTVVVRGEPEHYLINVLTGCVLLNGNPICRLPRSIVQHATYTRYFDEQDFDVMAICDTVFRTTQTCDDVYFEFAIVNATTIRIRSIHSQTERVLELVELTESAWMSGLPIRLLKMHSHWLDCTQKLLVFRPPTFKSRVNQQYLAVLDDPSRCFEVPYASQHIELTEVIAMRQSYRYFVEESTVPWIATALSKFENVAYVHAMMTPGKILQVHLPRYGLTFEGHTVNPRSLEFTEFHLATTQQLDFTLPFFEHYLVLERLVECPGQPSTKLLVPNGMVVVRNGMVTVQQTDSCDAALSYFTYDFAPHSNQLSANSIVGRLQLAAIFAASSSSVPDPHLNMTGSEMALILLRQCWVSRPWTELEASKLANLASFAYKEPALAILCERFAKQALDRAFLYVAVPAEPNHAPNELVNTSKCELRGWNTQTMPWNDLRRGLQPHEMIEAFGPIPRPRRHDSPPGSYSVSSIPPCPVSKDVVAIVERSVLSMVEYQSKTSSRPYPLKKQKLNNSIEAHVGSLLEKSWHHYQDLAQPMFTQSKDNMEKVLQRTQRQVQGKVDTLESYLVDVVRNCIPTRHVHRMNLRRACNRVANPTLRDILVWAHSPHEVLRFNPYFSPEAVKAIQGVTQLYLATVVLNARLCRILHLIESTASDAQVLQELQVTRTWSIEDHPRWLVFEVEGSLQIRPEQATIAQHLLNEPSGTICQLNMGLGKTRVILPLLILHYTSQGHVPRVHILGPILQEALAFFHLHLSASTLAIRILDQPFHRQAELTSFGMSILGQPIMNACYVVAPEHRLSLEMKLQEWVYEKNAHAEPLAALLAKSKFVDIFDEVDALLHHRYQLVYAMGTPDRLDNCETRAVVAQGLLAVLNTCDRDSRLHQWIFQHGLQNTNKSKSAFREIRLKVGVPEAALEEFRRLVAHAMIAHSSVHFQWLGLWCQKSSAHKDALVRCLLLKDGEIDGLQCLASTSAYASMLALRGFLAFGILEHCLQQRPRVQYGVDPHRHPKRLAIPFRAADVPSTRAEFGHPDVSIVLTTLAYYYQGLTETQVLEAIKVLLSLGRSARTNEYKTWFSPIRDELQPKESQMLDNCSKLDTSNGPQMTLLVAKLAFSTNLIDFWLRRCVFPTDLVQYPARIASSAWDMANSDHAKGFSGTNESNPILPTQITPNQPQLPSLLATNGLMLDRLMTCTVTCHALAAGTLWKSLMEYVVGGGYEALIDTGSLLAGISNEAISMYMLNHDNLHAKLGAIVYFDPPQGCWMSLNRATRHAVPLHDSPIKERDSFVLFDEARSRGTDMKMRASAVAVLTLGPKLTKDKLMQGAGRLRLLGKHQRVVLAVPPEIQQTLPSVTLPGILEWVVKNTAANIEAGLPSWSAQGLFFCKSKQEAFQAVVEEHWALKDLYELPVRVQKLSSYVADQVETDYDGSDMAKLIADQCASLGVEVDVSLSYGEECERELQVEEEEQQEKDVEMRKQKPRVEASWNYSSILTAKSAQDVQTMVVPLAEGMPQLWGLGDVAWPATIFGTTSFFNTLASKTTLKYARVVDSVAIFPNGDVLLLSDKEADAVLELVWARPSRSVLGLLRGRLNPQFTLENVAMLHHAADGTPSPMAVGNEVALALLNGVTRFDATTQPSLKALLAKPLARVAISNLIDARGEGRNWIESDLEKACKLMELVDVANE</sequence>
<feature type="domain" description="DUF3638" evidence="7">
    <location>
        <begin position="1972"/>
        <end position="2182"/>
    </location>
</feature>
<proteinExistence type="predicted"/>
<evidence type="ECO:0000256" key="4">
    <source>
        <dbReference type="ARBA" id="ARBA00022786"/>
    </source>
</evidence>
<comment type="catalytic activity">
    <reaction evidence="1">
        <text>Thiol-dependent hydrolysis of ester, thioester, amide, peptide and isopeptide bonds formed by the C-terminal Gly of ubiquitin (a 76-residue protein attached to proteins as an intracellular targeting signal).</text>
        <dbReference type="EC" id="3.4.19.12"/>
    </reaction>
</comment>
<keyword evidence="6" id="KW-0788">Thiol protease</keyword>
<keyword evidence="5" id="KW-0378">Hydrolase</keyword>
<evidence type="ECO:0000256" key="5">
    <source>
        <dbReference type="ARBA" id="ARBA00022801"/>
    </source>
</evidence>
<dbReference type="EMBL" id="QUTH01002927">
    <property type="protein sequence ID" value="RHZ22966.1"/>
    <property type="molecule type" value="Genomic_DNA"/>
</dbReference>
<dbReference type="Proteomes" id="UP000285430">
    <property type="component" value="Unassembled WGS sequence"/>
</dbReference>
<organism evidence="9 10">
    <name type="scientific">Aphanomyces astaci</name>
    <name type="common">Crayfish plague agent</name>
    <dbReference type="NCBI Taxonomy" id="112090"/>
    <lineage>
        <taxon>Eukaryota</taxon>
        <taxon>Sar</taxon>
        <taxon>Stramenopiles</taxon>
        <taxon>Oomycota</taxon>
        <taxon>Saprolegniomycetes</taxon>
        <taxon>Saprolegniales</taxon>
        <taxon>Verrucalvaceae</taxon>
        <taxon>Aphanomyces</taxon>
    </lineage>
</organism>
<evidence type="ECO:0000256" key="2">
    <source>
        <dbReference type="ARBA" id="ARBA00012759"/>
    </source>
</evidence>
<feature type="domain" description="DUF3645" evidence="8">
    <location>
        <begin position="2309"/>
        <end position="2343"/>
    </location>
</feature>
<dbReference type="Pfam" id="PF12359">
    <property type="entry name" value="DUF3645"/>
    <property type="match status" value="1"/>
</dbReference>
<dbReference type="GO" id="GO:0006508">
    <property type="term" value="P:proteolysis"/>
    <property type="evidence" value="ECO:0007669"/>
    <property type="project" value="UniProtKB-KW"/>
</dbReference>
<gene>
    <name evidence="9" type="ORF">DYB37_006652</name>
</gene>
<reference evidence="9 10" key="1">
    <citation type="submission" date="2018-08" db="EMBL/GenBank/DDBJ databases">
        <title>Aphanomyces genome sequencing and annotation.</title>
        <authorList>
            <person name="Minardi D."/>
            <person name="Oidtmann B."/>
            <person name="Van Der Giezen M."/>
            <person name="Studholme D.J."/>
        </authorList>
    </citation>
    <scope>NUCLEOTIDE SEQUENCE [LARGE SCALE GENOMIC DNA]</scope>
    <source>
        <strain evidence="9 10">Da</strain>
    </source>
</reference>
<evidence type="ECO:0000256" key="3">
    <source>
        <dbReference type="ARBA" id="ARBA00022670"/>
    </source>
</evidence>
<dbReference type="PANTHER" id="PTHR13367:SF33">
    <property type="entry name" value="P-LOOP CONTAINING NUCLEOSIDE TRIPHOSPHATE HYDROLASE PROTEIN"/>
    <property type="match status" value="1"/>
</dbReference>
<dbReference type="InterPro" id="IPR022099">
    <property type="entry name" value="DUF3638"/>
</dbReference>
<dbReference type="VEuPathDB" id="FungiDB:H257_15075"/>
<dbReference type="InterPro" id="IPR022105">
    <property type="entry name" value="DUF3645"/>
</dbReference>
<evidence type="ECO:0000256" key="6">
    <source>
        <dbReference type="ARBA" id="ARBA00022807"/>
    </source>
</evidence>
<accession>A0A3R6XIU5</accession>
<dbReference type="Pfam" id="PF12340">
    <property type="entry name" value="DUF3638"/>
    <property type="match status" value="1"/>
</dbReference>
<dbReference type="PANTHER" id="PTHR13367">
    <property type="entry name" value="UBIQUITIN THIOESTERASE"/>
    <property type="match status" value="1"/>
</dbReference>
<name>A0A3R6XIU5_APHAT</name>
<evidence type="ECO:0000259" key="8">
    <source>
        <dbReference type="Pfam" id="PF12359"/>
    </source>
</evidence>
<evidence type="ECO:0000313" key="10">
    <source>
        <dbReference type="Proteomes" id="UP000285430"/>
    </source>
</evidence>
<keyword evidence="3" id="KW-0645">Protease</keyword>
<protein>
    <recommendedName>
        <fullName evidence="2">ubiquitinyl hydrolase 1</fullName>
        <ecNumber evidence="2">3.4.19.12</ecNumber>
    </recommendedName>
</protein>
<keyword evidence="4" id="KW-0833">Ubl conjugation pathway</keyword>
<dbReference type="GO" id="GO:0004843">
    <property type="term" value="F:cysteine-type deubiquitinase activity"/>
    <property type="evidence" value="ECO:0007669"/>
    <property type="project" value="UniProtKB-EC"/>
</dbReference>
<evidence type="ECO:0000313" key="9">
    <source>
        <dbReference type="EMBL" id="RHZ22966.1"/>
    </source>
</evidence>
<dbReference type="InterPro" id="IPR051346">
    <property type="entry name" value="OTU_Deubiquitinase"/>
</dbReference>
<evidence type="ECO:0000256" key="1">
    <source>
        <dbReference type="ARBA" id="ARBA00000707"/>
    </source>
</evidence>
<evidence type="ECO:0000259" key="7">
    <source>
        <dbReference type="Pfam" id="PF12340"/>
    </source>
</evidence>